<protein>
    <recommendedName>
        <fullName evidence="4">ABC-2 type transporter domain-containing protein</fullName>
    </recommendedName>
</protein>
<dbReference type="EMBL" id="NEXJ01000012">
    <property type="protein sequence ID" value="PSN92815.1"/>
    <property type="molecule type" value="Genomic_DNA"/>
</dbReference>
<dbReference type="Proteomes" id="UP000240490">
    <property type="component" value="Unassembled WGS sequence"/>
</dbReference>
<evidence type="ECO:0000313" key="2">
    <source>
        <dbReference type="EMBL" id="PSN92815.1"/>
    </source>
</evidence>
<feature type="transmembrane region" description="Helical" evidence="1">
    <location>
        <begin position="16"/>
        <end position="34"/>
    </location>
</feature>
<feature type="transmembrane region" description="Helical" evidence="1">
    <location>
        <begin position="174"/>
        <end position="199"/>
    </location>
</feature>
<accession>A0A2R6B2I3</accession>
<feature type="transmembrane region" description="Helical" evidence="1">
    <location>
        <begin position="96"/>
        <end position="121"/>
    </location>
</feature>
<organism evidence="2 3">
    <name type="scientific">Candidatus Marsarchaeota G2 archaeon ECH_B_SAG-M15</name>
    <dbReference type="NCBI Taxonomy" id="1978162"/>
    <lineage>
        <taxon>Archaea</taxon>
        <taxon>Candidatus Marsarchaeota</taxon>
        <taxon>Candidatus Marsarchaeota group 2</taxon>
    </lineage>
</organism>
<evidence type="ECO:0000256" key="1">
    <source>
        <dbReference type="SAM" id="Phobius"/>
    </source>
</evidence>
<feature type="transmembrane region" description="Helical" evidence="1">
    <location>
        <begin position="54"/>
        <end position="75"/>
    </location>
</feature>
<proteinExistence type="predicted"/>
<keyword evidence="1" id="KW-0472">Membrane</keyword>
<evidence type="ECO:0000313" key="3">
    <source>
        <dbReference type="Proteomes" id="UP000240490"/>
    </source>
</evidence>
<sequence>MLFTHYSKTLLTNRALWGWGVLFMVFWLIIGGFVESTGLPKGNHMVALSYTASWYGLINLFSLSSLAISIAYSLIYSTHSLAYSFRYTRLKPSSYLINLVASSLIMGVILSVLMLVSTYAIFSYKLGAGVAPANPALTLPIAALSGVFMYAFATLLVLILINSLGLKNQSFVSFIPLLLGYVFGFLQLFLSLPSLVIYASPLSAIQDLLYYAYSGQPVPSVLSNPSSQTLRTPYLTVSLVAWTLVLLVADSILLRKIKPRSIEEARQI</sequence>
<evidence type="ECO:0008006" key="4">
    <source>
        <dbReference type="Google" id="ProtNLM"/>
    </source>
</evidence>
<feature type="transmembrane region" description="Helical" evidence="1">
    <location>
        <begin position="141"/>
        <end position="162"/>
    </location>
</feature>
<name>A0A2R6B2I3_9ARCH</name>
<reference evidence="2 3" key="1">
    <citation type="submission" date="2017-04" db="EMBL/GenBank/DDBJ databases">
        <title>Novel microbial lineages endemic to geothermal iron-oxide mats fill important gaps in the evolutionary history of Archaea.</title>
        <authorList>
            <person name="Jay Z.J."/>
            <person name="Beam J.P."/>
            <person name="Dlakic M."/>
            <person name="Rusch D.B."/>
            <person name="Kozubal M.A."/>
            <person name="Inskeep W.P."/>
        </authorList>
    </citation>
    <scope>NUCLEOTIDE SEQUENCE [LARGE SCALE GENOMIC DNA]</scope>
    <source>
        <strain evidence="2">ECH_B_SAG-M15</strain>
    </source>
</reference>
<gene>
    <name evidence="2" type="ORF">B9Q08_00715</name>
</gene>
<comment type="caution">
    <text evidence="2">The sequence shown here is derived from an EMBL/GenBank/DDBJ whole genome shotgun (WGS) entry which is preliminary data.</text>
</comment>
<keyword evidence="1" id="KW-0812">Transmembrane</keyword>
<dbReference type="AlphaFoldDB" id="A0A2R6B2I3"/>
<keyword evidence="1" id="KW-1133">Transmembrane helix</keyword>
<feature type="transmembrane region" description="Helical" evidence="1">
    <location>
        <begin position="234"/>
        <end position="254"/>
    </location>
</feature>